<reference evidence="6" key="2">
    <citation type="journal article" date="2023" name="MicrobiologyOpen">
        <title>Genomics of the tumorigenes clade of the family Rhizobiaceae and description of Rhizobium rhododendri sp. nov.</title>
        <authorList>
            <person name="Kuzmanovic N."/>
            <person name="diCenzo G.C."/>
            <person name="Bunk B."/>
            <person name="Sproeer C."/>
            <person name="Fruehling A."/>
            <person name="Neumann-Schaal M."/>
            <person name="Overmann J."/>
            <person name="Smalla K."/>
        </authorList>
    </citation>
    <scope>NUCLEOTIDE SEQUENCE</scope>
    <source>
        <strain evidence="6">Rho-6.2</strain>
        <plasmid evidence="6">pTi6.2</plasmid>
    </source>
</reference>
<proteinExistence type="inferred from homology"/>
<dbReference type="SUPFAM" id="SSF46785">
    <property type="entry name" value="Winged helix' DNA-binding domain"/>
    <property type="match status" value="1"/>
</dbReference>
<keyword evidence="2" id="KW-0805">Transcription regulation</keyword>
<keyword evidence="7" id="KW-1185">Reference proteome</keyword>
<geneLocation type="plasmid" evidence="6 7">
    <name>pTi6.2</name>
</geneLocation>
<dbReference type="EMBL" id="CP117269">
    <property type="protein sequence ID" value="WFS26353.1"/>
    <property type="molecule type" value="Genomic_DNA"/>
</dbReference>
<dbReference type="Pfam" id="PF03466">
    <property type="entry name" value="LysR_substrate"/>
    <property type="match status" value="1"/>
</dbReference>
<gene>
    <name evidence="6" type="ORF">PR018_25380</name>
</gene>
<dbReference type="InterPro" id="IPR036390">
    <property type="entry name" value="WH_DNA-bd_sf"/>
</dbReference>
<protein>
    <submittedName>
        <fullName evidence="6">LysR substrate-binding domain-containing protein</fullName>
    </submittedName>
</protein>
<dbReference type="Gene3D" id="3.40.190.290">
    <property type="match status" value="1"/>
</dbReference>
<evidence type="ECO:0000256" key="3">
    <source>
        <dbReference type="ARBA" id="ARBA00023125"/>
    </source>
</evidence>
<dbReference type="InterPro" id="IPR000847">
    <property type="entry name" value="LysR_HTH_N"/>
</dbReference>
<evidence type="ECO:0000256" key="1">
    <source>
        <dbReference type="ARBA" id="ARBA00009437"/>
    </source>
</evidence>
<evidence type="ECO:0000256" key="2">
    <source>
        <dbReference type="ARBA" id="ARBA00023015"/>
    </source>
</evidence>
<dbReference type="InterPro" id="IPR058163">
    <property type="entry name" value="LysR-type_TF_proteobact-type"/>
</dbReference>
<sequence>MKDLNDLYYFAVVVDHGGFSPAGRALGIQKSRLSRRVLLLEQRLGVRLINRSSRHFSVTDVGRAFHERCAAMLIEAEEAEQIVAAVKSEPRGVVRMSCPSGLLSLQFSEIIARFMMQNPNIQVQLDGTNRRVDVIAEGFDLSIRVRFPPLEPTGLVMKKLDESLQCLVAAPNLLSCQIKSPVDLKSLSSLDLGRRQREYAWKLHHANGEVAIIPHSPRLVTDDMSTLRDAALSGVGAVQLPTVFICDDIKAGRLIHLLPDWRPEAGIVHAVFPSRRGLLPSVRTLVDFLAHECAVRRTHANKIVPP</sequence>
<dbReference type="PANTHER" id="PTHR30537">
    <property type="entry name" value="HTH-TYPE TRANSCRIPTIONAL REGULATOR"/>
    <property type="match status" value="1"/>
</dbReference>
<dbReference type="InterPro" id="IPR036388">
    <property type="entry name" value="WH-like_DNA-bd_sf"/>
</dbReference>
<reference evidence="6" key="1">
    <citation type="journal article" date="2019" name="Phytopathology">
        <title>A Novel Group of Rhizobium tumorigenes-Like Agrobacteria Associated with Crown Gall Disease of Rhododendron and Blueberry.</title>
        <authorList>
            <person name="Kuzmanovic N."/>
            <person name="Behrens P."/>
            <person name="Idczak E."/>
            <person name="Wagner S."/>
            <person name="Gotz M."/>
            <person name="Sproer C."/>
            <person name="Bunk B."/>
            <person name="Overmann J."/>
            <person name="Smalla K."/>
        </authorList>
    </citation>
    <scope>NUCLEOTIDE SEQUENCE</scope>
    <source>
        <strain evidence="6">Rho-6.2</strain>
    </source>
</reference>
<dbReference type="Proteomes" id="UP000318939">
    <property type="component" value="Plasmid pTi6.2"/>
</dbReference>
<evidence type="ECO:0000313" key="7">
    <source>
        <dbReference type="Proteomes" id="UP000318939"/>
    </source>
</evidence>
<dbReference type="SUPFAM" id="SSF53850">
    <property type="entry name" value="Periplasmic binding protein-like II"/>
    <property type="match status" value="1"/>
</dbReference>
<evidence type="ECO:0000259" key="5">
    <source>
        <dbReference type="PROSITE" id="PS50931"/>
    </source>
</evidence>
<evidence type="ECO:0000313" key="6">
    <source>
        <dbReference type="EMBL" id="WFS26353.1"/>
    </source>
</evidence>
<feature type="domain" description="HTH lysR-type" evidence="5">
    <location>
        <begin position="1"/>
        <end position="59"/>
    </location>
</feature>
<keyword evidence="4" id="KW-0804">Transcription</keyword>
<dbReference type="Gene3D" id="1.10.10.10">
    <property type="entry name" value="Winged helix-like DNA-binding domain superfamily/Winged helix DNA-binding domain"/>
    <property type="match status" value="1"/>
</dbReference>
<dbReference type="PROSITE" id="PS50931">
    <property type="entry name" value="HTH_LYSR"/>
    <property type="match status" value="1"/>
</dbReference>
<keyword evidence="6" id="KW-0614">Plasmid</keyword>
<dbReference type="PANTHER" id="PTHR30537:SF31">
    <property type="entry name" value="TRANSCRIPTIONAL REGULATOR, LYSR FAMILY"/>
    <property type="match status" value="1"/>
</dbReference>
<accession>A0ABY8IRI2</accession>
<dbReference type="Pfam" id="PF00126">
    <property type="entry name" value="HTH_1"/>
    <property type="match status" value="1"/>
</dbReference>
<name>A0ABY8IRI2_9HYPH</name>
<organism evidence="6 7">
    <name type="scientific">Rhizobium rhododendri</name>
    <dbReference type="NCBI Taxonomy" id="2506430"/>
    <lineage>
        <taxon>Bacteria</taxon>
        <taxon>Pseudomonadati</taxon>
        <taxon>Pseudomonadota</taxon>
        <taxon>Alphaproteobacteria</taxon>
        <taxon>Hyphomicrobiales</taxon>
        <taxon>Rhizobiaceae</taxon>
        <taxon>Rhizobium/Agrobacterium group</taxon>
        <taxon>Rhizobium</taxon>
    </lineage>
</organism>
<dbReference type="RefSeq" id="WP_142832399.1">
    <property type="nucleotide sequence ID" value="NZ_CP117269.1"/>
</dbReference>
<evidence type="ECO:0000256" key="4">
    <source>
        <dbReference type="ARBA" id="ARBA00023163"/>
    </source>
</evidence>
<comment type="similarity">
    <text evidence="1">Belongs to the LysR transcriptional regulatory family.</text>
</comment>
<keyword evidence="3" id="KW-0238">DNA-binding</keyword>
<dbReference type="InterPro" id="IPR005119">
    <property type="entry name" value="LysR_subst-bd"/>
</dbReference>
<dbReference type="CDD" id="cd08473">
    <property type="entry name" value="PBP2_CrgA_like_4"/>
    <property type="match status" value="1"/>
</dbReference>